<dbReference type="EMBL" id="MGFE01000020">
    <property type="protein sequence ID" value="OGL98336.1"/>
    <property type="molecule type" value="Genomic_DNA"/>
</dbReference>
<comment type="similarity">
    <text evidence="2">Belongs to the bacterial diacylglycerol kinase family.</text>
</comment>
<keyword evidence="12 19" id="KW-0472">Membrane</keyword>
<evidence type="ECO:0000256" key="1">
    <source>
        <dbReference type="ARBA" id="ARBA00004651"/>
    </source>
</evidence>
<dbReference type="GO" id="GO:0046872">
    <property type="term" value="F:metal ion binding"/>
    <property type="evidence" value="ECO:0007669"/>
    <property type="project" value="UniProtKB-KW"/>
</dbReference>
<dbReference type="GO" id="GO:0008654">
    <property type="term" value="P:phospholipid biosynthetic process"/>
    <property type="evidence" value="ECO:0007669"/>
    <property type="project" value="UniProtKB-KW"/>
</dbReference>
<comment type="cofactor">
    <cofactor evidence="18">
        <name>Mg(2+)</name>
        <dbReference type="ChEBI" id="CHEBI:18420"/>
    </cofactor>
    <text evidence="18">Mn(2+), Zn(2+), Cd(2+) and Co(2+) support activity to lesser extents.</text>
</comment>
<keyword evidence="9 17" id="KW-0067">ATP-binding</keyword>
<feature type="transmembrane region" description="Helical" evidence="19">
    <location>
        <begin position="93"/>
        <end position="117"/>
    </location>
</feature>
<evidence type="ECO:0000256" key="14">
    <source>
        <dbReference type="ARBA" id="ARBA00023264"/>
    </source>
</evidence>
<evidence type="ECO:0000256" key="2">
    <source>
        <dbReference type="ARBA" id="ARBA00005967"/>
    </source>
</evidence>
<protein>
    <recommendedName>
        <fullName evidence="22">Diacylglycerol kinase</fullName>
    </recommendedName>
</protein>
<feature type="transmembrane region" description="Helical" evidence="19">
    <location>
        <begin position="53"/>
        <end position="72"/>
    </location>
</feature>
<dbReference type="AlphaFoldDB" id="A0A1F7W6R0"/>
<evidence type="ECO:0000256" key="6">
    <source>
        <dbReference type="ARBA" id="ARBA00022692"/>
    </source>
</evidence>
<evidence type="ECO:0000256" key="4">
    <source>
        <dbReference type="ARBA" id="ARBA00022516"/>
    </source>
</evidence>
<dbReference type="Proteomes" id="UP000176501">
    <property type="component" value="Unassembled WGS sequence"/>
</dbReference>
<organism evidence="20 21">
    <name type="scientific">Candidatus Uhrbacteria bacterium RIFOXYB2_FULL_57_15</name>
    <dbReference type="NCBI Taxonomy" id="1802422"/>
    <lineage>
        <taxon>Bacteria</taxon>
        <taxon>Candidatus Uhriibacteriota</taxon>
    </lineage>
</organism>
<accession>A0A1F7W6R0</accession>
<keyword evidence="5" id="KW-0808">Transferase</keyword>
<dbReference type="InterPro" id="IPR000829">
    <property type="entry name" value="DAGK"/>
</dbReference>
<dbReference type="InterPro" id="IPR033717">
    <property type="entry name" value="UDPK"/>
</dbReference>
<dbReference type="GO" id="GO:0005886">
    <property type="term" value="C:plasma membrane"/>
    <property type="evidence" value="ECO:0007669"/>
    <property type="project" value="UniProtKB-SubCell"/>
</dbReference>
<feature type="transmembrane region" description="Helical" evidence="19">
    <location>
        <begin position="30"/>
        <end position="47"/>
    </location>
</feature>
<name>A0A1F7W6R0_9BACT</name>
<keyword evidence="3" id="KW-1003">Cell membrane</keyword>
<evidence type="ECO:0000256" key="17">
    <source>
        <dbReference type="PIRSR" id="PIRSR600829-3"/>
    </source>
</evidence>
<keyword evidence="10 19" id="KW-1133">Transmembrane helix</keyword>
<dbReference type="GO" id="GO:0005524">
    <property type="term" value="F:ATP binding"/>
    <property type="evidence" value="ECO:0007669"/>
    <property type="project" value="UniProtKB-KW"/>
</dbReference>
<evidence type="ECO:0008006" key="22">
    <source>
        <dbReference type="Google" id="ProtNLM"/>
    </source>
</evidence>
<proteinExistence type="inferred from homology"/>
<feature type="binding site" evidence="17">
    <location>
        <begin position="91"/>
        <end position="92"/>
    </location>
    <ligand>
        <name>ATP</name>
        <dbReference type="ChEBI" id="CHEBI:30616"/>
    </ligand>
</feature>
<evidence type="ECO:0000256" key="18">
    <source>
        <dbReference type="PIRSR" id="PIRSR600829-4"/>
    </source>
</evidence>
<evidence type="ECO:0000256" key="13">
    <source>
        <dbReference type="ARBA" id="ARBA00023209"/>
    </source>
</evidence>
<dbReference type="Gene3D" id="1.10.287.3610">
    <property type="match status" value="1"/>
</dbReference>
<feature type="binding site" evidence="17">
    <location>
        <position position="73"/>
    </location>
    <ligand>
        <name>ATP</name>
        <dbReference type="ChEBI" id="CHEBI:30616"/>
    </ligand>
</feature>
<keyword evidence="6 19" id="KW-0812">Transmembrane</keyword>
<dbReference type="GO" id="GO:0016301">
    <property type="term" value="F:kinase activity"/>
    <property type="evidence" value="ECO:0007669"/>
    <property type="project" value="UniProtKB-KW"/>
</dbReference>
<keyword evidence="8" id="KW-0418">Kinase</keyword>
<evidence type="ECO:0000313" key="21">
    <source>
        <dbReference type="Proteomes" id="UP000176501"/>
    </source>
</evidence>
<dbReference type="CDD" id="cd14265">
    <property type="entry name" value="UDPK_IM_like"/>
    <property type="match status" value="1"/>
</dbReference>
<reference evidence="20 21" key="1">
    <citation type="journal article" date="2016" name="Nat. Commun.">
        <title>Thousands of microbial genomes shed light on interconnected biogeochemical processes in an aquifer system.</title>
        <authorList>
            <person name="Anantharaman K."/>
            <person name="Brown C.T."/>
            <person name="Hug L.A."/>
            <person name="Sharon I."/>
            <person name="Castelle C.J."/>
            <person name="Probst A.J."/>
            <person name="Thomas B.C."/>
            <person name="Singh A."/>
            <person name="Wilkins M.J."/>
            <person name="Karaoz U."/>
            <person name="Brodie E.L."/>
            <person name="Williams K.H."/>
            <person name="Hubbard S.S."/>
            <person name="Banfield J.F."/>
        </authorList>
    </citation>
    <scope>NUCLEOTIDE SEQUENCE [LARGE SCALE GENOMIC DNA]</scope>
</reference>
<keyword evidence="7 17" id="KW-0547">Nucleotide-binding</keyword>
<keyword evidence="14" id="KW-1208">Phospholipid metabolism</keyword>
<keyword evidence="11" id="KW-0443">Lipid metabolism</keyword>
<dbReference type="PANTHER" id="PTHR34299">
    <property type="entry name" value="DIACYLGLYCEROL KINASE"/>
    <property type="match status" value="1"/>
</dbReference>
<comment type="caution">
    <text evidence="20">The sequence shown here is derived from an EMBL/GenBank/DDBJ whole genome shotgun (WGS) entry which is preliminary data.</text>
</comment>
<keyword evidence="4" id="KW-0444">Lipid biosynthesis</keyword>
<evidence type="ECO:0000256" key="11">
    <source>
        <dbReference type="ARBA" id="ARBA00023098"/>
    </source>
</evidence>
<dbReference type="InterPro" id="IPR036945">
    <property type="entry name" value="DAGK_sf"/>
</dbReference>
<keyword evidence="13" id="KW-0594">Phospholipid biosynthesis</keyword>
<evidence type="ECO:0000256" key="16">
    <source>
        <dbReference type="PIRSR" id="PIRSR600829-2"/>
    </source>
</evidence>
<evidence type="ECO:0000256" key="12">
    <source>
        <dbReference type="ARBA" id="ARBA00023136"/>
    </source>
</evidence>
<evidence type="ECO:0000256" key="19">
    <source>
        <dbReference type="SAM" id="Phobius"/>
    </source>
</evidence>
<gene>
    <name evidence="20" type="ORF">A2304_01400</name>
</gene>
<feature type="binding site" evidence="18">
    <location>
        <position position="25"/>
    </location>
    <ligand>
        <name>a divalent metal cation</name>
        <dbReference type="ChEBI" id="CHEBI:60240"/>
    </ligand>
</feature>
<evidence type="ECO:0000256" key="10">
    <source>
        <dbReference type="ARBA" id="ARBA00022989"/>
    </source>
</evidence>
<keyword evidence="18" id="KW-0479">Metal-binding</keyword>
<evidence type="ECO:0000256" key="15">
    <source>
        <dbReference type="PIRSR" id="PIRSR600829-1"/>
    </source>
</evidence>
<feature type="binding site" evidence="17">
    <location>
        <position position="25"/>
    </location>
    <ligand>
        <name>ATP</name>
        <dbReference type="ChEBI" id="CHEBI:30616"/>
    </ligand>
</feature>
<sequence length="125" mass="13763">MIRFSEFFASIQHAIRGVVVVFRHEQSFRLQVGAGVCAIALGIVFHVPRSQLLIMFVMIAAVLSLEMVNSVFERIIDNFKPRIHPIVRDVKDAMAGAVLIVSIISALVGVVIFWPYVAALVVTGT</sequence>
<dbReference type="PANTHER" id="PTHR34299:SF1">
    <property type="entry name" value="DIACYLGLYCEROL KINASE"/>
    <property type="match status" value="1"/>
</dbReference>
<feature type="binding site" evidence="18">
    <location>
        <position position="73"/>
    </location>
    <ligand>
        <name>a divalent metal cation</name>
        <dbReference type="ChEBI" id="CHEBI:60240"/>
    </ligand>
</feature>
<evidence type="ECO:0000256" key="7">
    <source>
        <dbReference type="ARBA" id="ARBA00022741"/>
    </source>
</evidence>
<dbReference type="Pfam" id="PF01219">
    <property type="entry name" value="DAGK_prokar"/>
    <property type="match status" value="1"/>
</dbReference>
<feature type="binding site" evidence="16">
    <location>
        <position position="66"/>
    </location>
    <ligand>
        <name>substrate</name>
    </ligand>
</feature>
<evidence type="ECO:0000256" key="3">
    <source>
        <dbReference type="ARBA" id="ARBA00022475"/>
    </source>
</evidence>
<evidence type="ECO:0000256" key="9">
    <source>
        <dbReference type="ARBA" id="ARBA00022840"/>
    </source>
</evidence>
<feature type="active site" description="Proton acceptor" evidence="15">
    <location>
        <position position="66"/>
    </location>
</feature>
<keyword evidence="18" id="KW-0460">Magnesium</keyword>
<evidence type="ECO:0000313" key="20">
    <source>
        <dbReference type="EMBL" id="OGL98336.1"/>
    </source>
</evidence>
<comment type="subcellular location">
    <subcellularLocation>
        <location evidence="1">Cell membrane</location>
        <topology evidence="1">Multi-pass membrane protein</topology>
    </subcellularLocation>
</comment>
<evidence type="ECO:0000256" key="5">
    <source>
        <dbReference type="ARBA" id="ARBA00022679"/>
    </source>
</evidence>
<evidence type="ECO:0000256" key="8">
    <source>
        <dbReference type="ARBA" id="ARBA00022777"/>
    </source>
</evidence>